<dbReference type="AlphaFoldDB" id="A0A5C8KN57"/>
<dbReference type="Gene3D" id="3.40.50.1820">
    <property type="entry name" value="alpha/beta hydrolase"/>
    <property type="match status" value="1"/>
</dbReference>
<protein>
    <submittedName>
        <fullName evidence="5">Alpha/beta hydrolase</fullName>
    </submittedName>
</protein>
<evidence type="ECO:0000313" key="6">
    <source>
        <dbReference type="Proteomes" id="UP000321248"/>
    </source>
</evidence>
<name>A0A5C8KN57_9GAMM</name>
<sequence>MRKTRCCCTWGWTWRTSISMHCPPTARLGNEAGRRRRRRHGRCAPRDRAAGLDAVAVAEVAADTGGVRGRGLPNRGGLWAHVPEGIDARHDMAYDPDDPDALLDLYRPAGTPVEQALPVVVWIHGGAFISGRRADVAPYLKILAAEGFATVAVGYSLAPGTRYPRPLAQVNTALGWLQDNAATLGLDTSRVVLAGDSAGAQLAAQIALLATDPAYARQVGIEPLIDASRIRATVLACGALDLSLVDPDASDAGAAFMRTVTWAYSGRRDFRTDPAFGLMSVAEHAGTGFPPTFITAGNADPLLPHSRSMERRLRSFDVEVETLFFPDDHQPPLPHEYQFNLDTDAGRLALERIVDFIQRHTAGIDPDGPSRPSAPH</sequence>
<evidence type="ECO:0000256" key="2">
    <source>
        <dbReference type="ARBA" id="ARBA00022801"/>
    </source>
</evidence>
<dbReference type="InterPro" id="IPR033140">
    <property type="entry name" value="Lipase_GDXG_put_SER_AS"/>
</dbReference>
<dbReference type="SUPFAM" id="SSF53474">
    <property type="entry name" value="alpha/beta-Hydrolases"/>
    <property type="match status" value="1"/>
</dbReference>
<feature type="active site" evidence="3">
    <location>
        <position position="197"/>
    </location>
</feature>
<comment type="similarity">
    <text evidence="1">Belongs to the 'GDXG' lipolytic enzyme family.</text>
</comment>
<dbReference type="InterPro" id="IPR029058">
    <property type="entry name" value="AB_hydrolase_fold"/>
</dbReference>
<gene>
    <name evidence="5" type="ORF">FU658_09620</name>
</gene>
<dbReference type="OrthoDB" id="9771666at2"/>
<dbReference type="EMBL" id="VRTS01000006">
    <property type="protein sequence ID" value="TXK62093.1"/>
    <property type="molecule type" value="Genomic_DNA"/>
</dbReference>
<keyword evidence="2 5" id="KW-0378">Hydrolase</keyword>
<dbReference type="PROSITE" id="PS01174">
    <property type="entry name" value="LIPASE_GDXG_SER"/>
    <property type="match status" value="1"/>
</dbReference>
<evidence type="ECO:0000256" key="3">
    <source>
        <dbReference type="PROSITE-ProRule" id="PRU10038"/>
    </source>
</evidence>
<dbReference type="PANTHER" id="PTHR48081">
    <property type="entry name" value="AB HYDROLASE SUPERFAMILY PROTEIN C4A8.06C"/>
    <property type="match status" value="1"/>
</dbReference>
<evidence type="ECO:0000313" key="5">
    <source>
        <dbReference type="EMBL" id="TXK62093.1"/>
    </source>
</evidence>
<accession>A0A5C8KN57</accession>
<dbReference type="InterPro" id="IPR050300">
    <property type="entry name" value="GDXG_lipolytic_enzyme"/>
</dbReference>
<dbReference type="GO" id="GO:0016787">
    <property type="term" value="F:hydrolase activity"/>
    <property type="evidence" value="ECO:0007669"/>
    <property type="project" value="UniProtKB-KW"/>
</dbReference>
<dbReference type="InterPro" id="IPR013094">
    <property type="entry name" value="AB_hydrolase_3"/>
</dbReference>
<feature type="domain" description="Alpha/beta hydrolase fold-3" evidence="4">
    <location>
        <begin position="120"/>
        <end position="327"/>
    </location>
</feature>
<organism evidence="5 6">
    <name type="scientific">Alkalisalibacterium limincola</name>
    <dbReference type="NCBI Taxonomy" id="2699169"/>
    <lineage>
        <taxon>Bacteria</taxon>
        <taxon>Pseudomonadati</taxon>
        <taxon>Pseudomonadota</taxon>
        <taxon>Gammaproteobacteria</taxon>
        <taxon>Lysobacterales</taxon>
        <taxon>Lysobacteraceae</taxon>
        <taxon>Alkalisalibacterium</taxon>
    </lineage>
</organism>
<dbReference type="Proteomes" id="UP000321248">
    <property type="component" value="Unassembled WGS sequence"/>
</dbReference>
<dbReference type="Pfam" id="PF07859">
    <property type="entry name" value="Abhydrolase_3"/>
    <property type="match status" value="1"/>
</dbReference>
<evidence type="ECO:0000259" key="4">
    <source>
        <dbReference type="Pfam" id="PF07859"/>
    </source>
</evidence>
<reference evidence="5 6" key="1">
    <citation type="submission" date="2019-08" db="EMBL/GenBank/DDBJ databases">
        <authorList>
            <person name="Karlyshev A.V."/>
        </authorList>
    </citation>
    <scope>NUCLEOTIDE SEQUENCE [LARGE SCALE GENOMIC DNA]</scope>
    <source>
        <strain evidence="5 6">Alg18-2.2</strain>
    </source>
</reference>
<evidence type="ECO:0000256" key="1">
    <source>
        <dbReference type="ARBA" id="ARBA00010515"/>
    </source>
</evidence>
<comment type="caution">
    <text evidence="5">The sequence shown here is derived from an EMBL/GenBank/DDBJ whole genome shotgun (WGS) entry which is preliminary data.</text>
</comment>
<keyword evidence="6" id="KW-1185">Reference proteome</keyword>
<proteinExistence type="inferred from homology"/>